<reference evidence="2" key="3">
    <citation type="submission" date="2025-09" db="UniProtKB">
        <authorList>
            <consortium name="Ensembl"/>
        </authorList>
    </citation>
    <scope>IDENTIFICATION</scope>
</reference>
<protein>
    <submittedName>
        <fullName evidence="2">Uncharacterized protein</fullName>
    </submittedName>
</protein>
<organism evidence="2 3">
    <name type="scientific">Melopsittacus undulatus</name>
    <name type="common">Budgerigar</name>
    <name type="synonym">Psittacus undulatus</name>
    <dbReference type="NCBI Taxonomy" id="13146"/>
    <lineage>
        <taxon>Eukaryota</taxon>
        <taxon>Metazoa</taxon>
        <taxon>Chordata</taxon>
        <taxon>Craniata</taxon>
        <taxon>Vertebrata</taxon>
        <taxon>Euteleostomi</taxon>
        <taxon>Archelosauria</taxon>
        <taxon>Archosauria</taxon>
        <taxon>Dinosauria</taxon>
        <taxon>Saurischia</taxon>
        <taxon>Theropoda</taxon>
        <taxon>Coelurosauria</taxon>
        <taxon>Aves</taxon>
        <taxon>Neognathae</taxon>
        <taxon>Neoaves</taxon>
        <taxon>Telluraves</taxon>
        <taxon>Australaves</taxon>
        <taxon>Psittaciformes</taxon>
        <taxon>Psittaculidae</taxon>
        <taxon>Melopsittacus</taxon>
    </lineage>
</organism>
<reference evidence="2" key="2">
    <citation type="submission" date="2025-08" db="UniProtKB">
        <authorList>
            <consortium name="Ensembl"/>
        </authorList>
    </citation>
    <scope>IDENTIFICATION</scope>
</reference>
<dbReference type="AlphaFoldDB" id="A0A8V5GI68"/>
<sequence length="152" mass="16744">MGSWVWRPHCPRGPITALYISPGPKYGLPSSISECRWDGHPPPHIPHSLGWAGPSTYHLPPMLGPHLVSKTSAPATPCPGRYHTVDTDVYKHRAPRFSMVVRNMPPGDTTTKPGPAAYSPRQVSRDPRGQPWGSQTRTPPHRVPLCRAGPRE</sequence>
<dbReference type="Proteomes" id="UP000694405">
    <property type="component" value="Unassembled WGS sequence"/>
</dbReference>
<proteinExistence type="predicted"/>
<reference evidence="2" key="1">
    <citation type="submission" date="2020-03" db="EMBL/GenBank/DDBJ databases">
        <title>Melopsittacus undulatus (budgerigar) genome, bMelUnd1, maternal haplotype with Z.</title>
        <authorList>
            <person name="Gedman G."/>
            <person name="Mountcastle J."/>
            <person name="Haase B."/>
            <person name="Formenti G."/>
            <person name="Wright T."/>
            <person name="Apodaca J."/>
            <person name="Pelan S."/>
            <person name="Chow W."/>
            <person name="Rhie A."/>
            <person name="Howe K."/>
            <person name="Fedrigo O."/>
            <person name="Jarvis E.D."/>
        </authorList>
    </citation>
    <scope>NUCLEOTIDE SEQUENCE [LARGE SCALE GENOMIC DNA]</scope>
</reference>
<dbReference type="InterPro" id="IPR010736">
    <property type="entry name" value="SHIPPO-rpt"/>
</dbReference>
<evidence type="ECO:0000256" key="1">
    <source>
        <dbReference type="SAM" id="MobiDB-lite"/>
    </source>
</evidence>
<accession>A0A8V5GI68</accession>
<keyword evidence="3" id="KW-1185">Reference proteome</keyword>
<dbReference type="Pfam" id="PF07004">
    <property type="entry name" value="SHIPPO-rpt"/>
    <property type="match status" value="1"/>
</dbReference>
<feature type="region of interest" description="Disordered" evidence="1">
    <location>
        <begin position="100"/>
        <end position="152"/>
    </location>
</feature>
<evidence type="ECO:0000313" key="3">
    <source>
        <dbReference type="Proteomes" id="UP000694405"/>
    </source>
</evidence>
<dbReference type="Ensembl" id="ENSMUNT00000033520.1">
    <property type="protein sequence ID" value="ENSMUNP00000025053.1"/>
    <property type="gene ID" value="ENSMUNG00000017894.1"/>
</dbReference>
<name>A0A8V5GI68_MELUD</name>
<evidence type="ECO:0000313" key="2">
    <source>
        <dbReference type="Ensembl" id="ENSMUNP00000025053.1"/>
    </source>
</evidence>